<dbReference type="Pfam" id="PF01610">
    <property type="entry name" value="DDE_Tnp_ISL3"/>
    <property type="match status" value="1"/>
</dbReference>
<dbReference type="RefSeq" id="WP_220211006.1">
    <property type="nucleotide sequence ID" value="NZ_BNJK01000002.1"/>
</dbReference>
<evidence type="ECO:0000259" key="1">
    <source>
        <dbReference type="Pfam" id="PF01610"/>
    </source>
</evidence>
<organism evidence="2 3">
    <name type="scientific">Reticulibacter mediterranei</name>
    <dbReference type="NCBI Taxonomy" id="2778369"/>
    <lineage>
        <taxon>Bacteria</taxon>
        <taxon>Bacillati</taxon>
        <taxon>Chloroflexota</taxon>
        <taxon>Ktedonobacteria</taxon>
        <taxon>Ktedonobacterales</taxon>
        <taxon>Reticulibacteraceae</taxon>
        <taxon>Reticulibacter</taxon>
    </lineage>
</organism>
<evidence type="ECO:0000313" key="2">
    <source>
        <dbReference type="EMBL" id="GHP00515.1"/>
    </source>
</evidence>
<comment type="caution">
    <text evidence="2">The sequence shown here is derived from an EMBL/GenBank/DDBJ whole genome shotgun (WGS) entry which is preliminary data.</text>
</comment>
<proteinExistence type="predicted"/>
<protein>
    <recommendedName>
        <fullName evidence="1">Transposase IS204/IS1001/IS1096/IS1165 DDE domain-containing protein</fullName>
    </recommendedName>
</protein>
<evidence type="ECO:0000313" key="3">
    <source>
        <dbReference type="Proteomes" id="UP000597444"/>
    </source>
</evidence>
<keyword evidence="3" id="KW-1185">Reference proteome</keyword>
<dbReference type="InterPro" id="IPR002560">
    <property type="entry name" value="Transposase_DDE"/>
</dbReference>
<sequence>MSPTRASWLMVSWKEELDERQQKSVEQICQGHPDLESAYQLAQQFVLMLAEHRAEDLDAWLVQAEQSGLPELRKMAKGIR</sequence>
<dbReference type="Proteomes" id="UP000597444">
    <property type="component" value="Unassembled WGS sequence"/>
</dbReference>
<feature type="domain" description="Transposase IS204/IS1001/IS1096/IS1165 DDE" evidence="1">
    <location>
        <begin position="5"/>
        <end position="79"/>
    </location>
</feature>
<name>A0A8J3IR91_9CHLR</name>
<accession>A0A8J3IR91</accession>
<dbReference type="AlphaFoldDB" id="A0A8J3IR91"/>
<reference evidence="2" key="1">
    <citation type="submission" date="2020-10" db="EMBL/GenBank/DDBJ databases">
        <title>Taxonomic study of unclassified bacteria belonging to the class Ktedonobacteria.</title>
        <authorList>
            <person name="Yabe S."/>
            <person name="Wang C.M."/>
            <person name="Zheng Y."/>
            <person name="Sakai Y."/>
            <person name="Cavaletti L."/>
            <person name="Monciardini P."/>
            <person name="Donadio S."/>
        </authorList>
    </citation>
    <scope>NUCLEOTIDE SEQUENCE</scope>
    <source>
        <strain evidence="2">ID150040</strain>
    </source>
</reference>
<gene>
    <name evidence="2" type="ORF">KSF_105620</name>
</gene>
<dbReference type="EMBL" id="BNJK01000002">
    <property type="protein sequence ID" value="GHP00515.1"/>
    <property type="molecule type" value="Genomic_DNA"/>
</dbReference>